<feature type="region of interest" description="Disordered" evidence="5">
    <location>
        <begin position="566"/>
        <end position="586"/>
    </location>
</feature>
<keyword evidence="4" id="KW-0175">Coiled coil</keyword>
<evidence type="ECO:0000313" key="7">
    <source>
        <dbReference type="EMBL" id="PRQ58829.1"/>
    </source>
</evidence>
<dbReference type="Gramene" id="PRQ58829">
    <property type="protein sequence ID" value="PRQ58829"/>
    <property type="gene ID" value="RchiOBHm_Chr1g0363541"/>
</dbReference>
<organism evidence="7 8">
    <name type="scientific">Rosa chinensis</name>
    <name type="common">China rose</name>
    <dbReference type="NCBI Taxonomy" id="74649"/>
    <lineage>
        <taxon>Eukaryota</taxon>
        <taxon>Viridiplantae</taxon>
        <taxon>Streptophyta</taxon>
        <taxon>Embryophyta</taxon>
        <taxon>Tracheophyta</taxon>
        <taxon>Spermatophyta</taxon>
        <taxon>Magnoliopsida</taxon>
        <taxon>eudicotyledons</taxon>
        <taxon>Gunneridae</taxon>
        <taxon>Pentapetalae</taxon>
        <taxon>rosids</taxon>
        <taxon>fabids</taxon>
        <taxon>Rosales</taxon>
        <taxon>Rosaceae</taxon>
        <taxon>Rosoideae</taxon>
        <taxon>Rosoideae incertae sedis</taxon>
        <taxon>Rosa</taxon>
    </lineage>
</organism>
<dbReference type="InterPro" id="IPR038765">
    <property type="entry name" value="Papain-like_cys_pep_sf"/>
</dbReference>
<evidence type="ECO:0000259" key="6">
    <source>
        <dbReference type="PROSITE" id="PS50600"/>
    </source>
</evidence>
<dbReference type="EMBL" id="PDCK01000039">
    <property type="protein sequence ID" value="PRQ58829.1"/>
    <property type="molecule type" value="Genomic_DNA"/>
</dbReference>
<evidence type="ECO:0000256" key="4">
    <source>
        <dbReference type="SAM" id="Coils"/>
    </source>
</evidence>
<accession>A0A2P6SJI2</accession>
<comment type="caution">
    <text evidence="7">The sequence shown here is derived from an EMBL/GenBank/DDBJ whole genome shotgun (WGS) entry which is preliminary data.</text>
</comment>
<evidence type="ECO:0000256" key="2">
    <source>
        <dbReference type="ARBA" id="ARBA00022670"/>
    </source>
</evidence>
<reference evidence="7 8" key="1">
    <citation type="journal article" date="2018" name="Nat. Genet.">
        <title>The Rosa genome provides new insights in the design of modern roses.</title>
        <authorList>
            <person name="Bendahmane M."/>
        </authorList>
    </citation>
    <scope>NUCLEOTIDE SEQUENCE [LARGE SCALE GENOMIC DNA]</scope>
    <source>
        <strain evidence="8">cv. Old Blush</strain>
    </source>
</reference>
<evidence type="ECO:0000256" key="1">
    <source>
        <dbReference type="ARBA" id="ARBA00005234"/>
    </source>
</evidence>
<proteinExistence type="inferred from homology"/>
<feature type="domain" description="Ubiquitin-like protease family profile" evidence="6">
    <location>
        <begin position="401"/>
        <end position="645"/>
    </location>
</feature>
<keyword evidence="3" id="KW-0378">Hydrolase</keyword>
<dbReference type="Gene3D" id="3.40.395.10">
    <property type="entry name" value="Adenoviral Proteinase, Chain A"/>
    <property type="match status" value="1"/>
</dbReference>
<feature type="region of interest" description="Disordered" evidence="5">
    <location>
        <begin position="323"/>
        <end position="353"/>
    </location>
</feature>
<feature type="coiled-coil region" evidence="4">
    <location>
        <begin position="90"/>
        <end position="152"/>
    </location>
</feature>
<dbReference type="PROSITE" id="PS50600">
    <property type="entry name" value="ULP_PROTEASE"/>
    <property type="match status" value="1"/>
</dbReference>
<feature type="compositionally biased region" description="Low complexity" evidence="5">
    <location>
        <begin position="175"/>
        <end position="185"/>
    </location>
</feature>
<sequence length="692" mass="81115">MEDEKPRFVRWSIKELFNLQKLHQNPDWPEELIKDGPWLEHCYINLSDTEEEQETPSFNNWVPQASQDEEEETIRLTGNMKVLLKEMDRVIEDNGEKQEMEKQMKKLLEANEGLANHIRELWKKVTVADEKIESMEKKMTEVMQENRSHQNHIKALKKCLAKGTSRNPDLKSSEQQNNQQQMVQVSTEKDHRRESTGNFAEYDTQTPVNEEPRAADPINASPISYKSPEREVFEDTHLVTLNEMESEKIDQLVSKILEAAETVEMPEAGTEMAVPSVPREKKTVDMHSIERNVKVKKRKAAVKDKDDDFEYDTPEILKTYEKKRKTAAQEQPKQKKKAQPKPPTKIQKGKEVQHQIQIKEVNCEKYTWKTLKPELARHYQQFFEMVDDNTYVYWSSENGILGVTRGDMKIIVEEKDLDVNVVKAYTEMLQKEMKETNTQIGLLNIEAAFYAVQHEKKLADFKKEGKNILKDDFKGHDIEIELFLIEELWSKFSYPKVIIPIHHYYSQHYTLLVIDNEKKQFVHMNSMLPPKKEWTKDNQYYNNANWVVKHIRRFIHDVKVTGTIFPDDSQDQENTREKCKGEDSKGELVTEVEEMTPREKEVRRWILDNQIGENDYELVEDLNCPQQKSCSDDCGPFMIHFMESIVHGVQPSKKKGNDMRKTILERFAKEESAWSVEKYLAETADAVGEPKK</sequence>
<evidence type="ECO:0000256" key="5">
    <source>
        <dbReference type="SAM" id="MobiDB-lite"/>
    </source>
</evidence>
<dbReference type="Proteomes" id="UP000238479">
    <property type="component" value="Chromosome 1"/>
</dbReference>
<comment type="similarity">
    <text evidence="1">Belongs to the peptidase C48 family.</text>
</comment>
<dbReference type="AlphaFoldDB" id="A0A2P6SJI2"/>
<dbReference type="GO" id="GO:0008234">
    <property type="term" value="F:cysteine-type peptidase activity"/>
    <property type="evidence" value="ECO:0007669"/>
    <property type="project" value="InterPro"/>
</dbReference>
<gene>
    <name evidence="7" type="ORF">RchiOBHm_Chr1g0363541</name>
</gene>
<keyword evidence="2 7" id="KW-0645">Protease</keyword>
<feature type="region of interest" description="Disordered" evidence="5">
    <location>
        <begin position="159"/>
        <end position="195"/>
    </location>
</feature>
<keyword evidence="8" id="KW-1185">Reference proteome</keyword>
<dbReference type="GO" id="GO:0006508">
    <property type="term" value="P:proteolysis"/>
    <property type="evidence" value="ECO:0007669"/>
    <property type="project" value="UniProtKB-KW"/>
</dbReference>
<dbReference type="SUPFAM" id="SSF54001">
    <property type="entry name" value="Cysteine proteinases"/>
    <property type="match status" value="1"/>
</dbReference>
<evidence type="ECO:0000313" key="8">
    <source>
        <dbReference type="Proteomes" id="UP000238479"/>
    </source>
</evidence>
<evidence type="ECO:0000256" key="3">
    <source>
        <dbReference type="ARBA" id="ARBA00022801"/>
    </source>
</evidence>
<protein>
    <submittedName>
        <fullName evidence="7">Putative Ulp1 protease family catalytic domain-containing protein</fullName>
    </submittedName>
</protein>
<name>A0A2P6SJI2_ROSCH</name>
<dbReference type="Pfam" id="PF02902">
    <property type="entry name" value="Peptidase_C48"/>
    <property type="match status" value="1"/>
</dbReference>
<dbReference type="InterPro" id="IPR003653">
    <property type="entry name" value="Peptidase_C48_C"/>
</dbReference>
<feature type="compositionally biased region" description="Basic and acidic residues" evidence="5">
    <location>
        <begin position="573"/>
        <end position="586"/>
    </location>
</feature>